<protein>
    <submittedName>
        <fullName evidence="1">Uncharacterized protein</fullName>
    </submittedName>
</protein>
<evidence type="ECO:0000313" key="2">
    <source>
        <dbReference type="Proteomes" id="UP000680304"/>
    </source>
</evidence>
<dbReference type="Proteomes" id="UP000680304">
    <property type="component" value="Unassembled WGS sequence"/>
</dbReference>
<name>A0ABQ4N1V8_9BACL</name>
<sequence>MSGAHKLFITFNIGSEIHAKELNQIIPWYGASIVQDIVFESSLKNVDFIPQAESTKPANESDLQYDYTLNQDFDFQILKTGVMPPPPVTLTVKPQEKFKLMYNVSYPGNKAGQVLIMATVGFESATVNDKPYLLVDVPESKTAIGEINLVAPKTTGLYEVISYSINSPFEKIDGKSLEDFRAQAAPRFTLEVKD</sequence>
<accession>A0ABQ4N1V8</accession>
<gene>
    <name evidence="1" type="ORF">PACILC2_05640</name>
</gene>
<organism evidence="1 2">
    <name type="scientific">Paenibacillus cisolokensis</name>
    <dbReference type="NCBI Taxonomy" id="1658519"/>
    <lineage>
        <taxon>Bacteria</taxon>
        <taxon>Bacillati</taxon>
        <taxon>Bacillota</taxon>
        <taxon>Bacilli</taxon>
        <taxon>Bacillales</taxon>
        <taxon>Paenibacillaceae</taxon>
        <taxon>Paenibacillus</taxon>
    </lineage>
</organism>
<comment type="caution">
    <text evidence="1">The sequence shown here is derived from an EMBL/GenBank/DDBJ whole genome shotgun (WGS) entry which is preliminary data.</text>
</comment>
<proteinExistence type="predicted"/>
<evidence type="ECO:0000313" key="1">
    <source>
        <dbReference type="EMBL" id="GIQ61996.1"/>
    </source>
</evidence>
<reference evidence="1 2" key="1">
    <citation type="submission" date="2021-04" db="EMBL/GenBank/DDBJ databases">
        <title>Draft genome sequence of Paenibacillus cisolokensis, LC2-13A.</title>
        <authorList>
            <person name="Uke A."/>
            <person name="Chhe C."/>
            <person name="Baramee S."/>
            <person name="Kosugi A."/>
        </authorList>
    </citation>
    <scope>NUCLEOTIDE SEQUENCE [LARGE SCALE GENOMIC DNA]</scope>
    <source>
        <strain evidence="1 2">LC2-13A</strain>
    </source>
</reference>
<dbReference type="RefSeq" id="WP_213527254.1">
    <property type="nucleotide sequence ID" value="NZ_BOVJ01000017.1"/>
</dbReference>
<keyword evidence="2" id="KW-1185">Reference proteome</keyword>
<dbReference type="EMBL" id="BOVJ01000017">
    <property type="protein sequence ID" value="GIQ61996.1"/>
    <property type="molecule type" value="Genomic_DNA"/>
</dbReference>